<organism evidence="1 2">
    <name type="scientific">Riccia sorocarpa</name>
    <dbReference type="NCBI Taxonomy" id="122646"/>
    <lineage>
        <taxon>Eukaryota</taxon>
        <taxon>Viridiplantae</taxon>
        <taxon>Streptophyta</taxon>
        <taxon>Embryophyta</taxon>
        <taxon>Marchantiophyta</taxon>
        <taxon>Marchantiopsida</taxon>
        <taxon>Marchantiidae</taxon>
        <taxon>Marchantiales</taxon>
        <taxon>Ricciaceae</taxon>
        <taxon>Riccia</taxon>
    </lineage>
</organism>
<accession>A0ABD3GVB6</accession>
<proteinExistence type="predicted"/>
<evidence type="ECO:0000313" key="2">
    <source>
        <dbReference type="Proteomes" id="UP001633002"/>
    </source>
</evidence>
<keyword evidence="2" id="KW-1185">Reference proteome</keyword>
<evidence type="ECO:0000313" key="1">
    <source>
        <dbReference type="EMBL" id="KAL3683192.1"/>
    </source>
</evidence>
<name>A0ABD3GVB6_9MARC</name>
<sequence length="127" mass="14572">MKTRSAKYRRRNLSFYASIDDALTLLEHKRNNIGILTRLETKSKLSSRTQQRTWATPGAAMWMYRPQQPMAGWIHVLADGFNSHCWDTLSPSSIFPVLPFGTMDRDRPERCGNVREGSDTGSHSLTW</sequence>
<comment type="caution">
    <text evidence="1">The sequence shown here is derived from an EMBL/GenBank/DDBJ whole genome shotgun (WGS) entry which is preliminary data.</text>
</comment>
<dbReference type="AlphaFoldDB" id="A0ABD3GVB6"/>
<evidence type="ECO:0008006" key="3">
    <source>
        <dbReference type="Google" id="ProtNLM"/>
    </source>
</evidence>
<protein>
    <recommendedName>
        <fullName evidence="3">Ribosomal protein S14</fullName>
    </recommendedName>
</protein>
<gene>
    <name evidence="1" type="ORF">R1sor_001214</name>
</gene>
<reference evidence="1 2" key="1">
    <citation type="submission" date="2024-09" db="EMBL/GenBank/DDBJ databases">
        <title>Chromosome-scale assembly of Riccia sorocarpa.</title>
        <authorList>
            <person name="Paukszto L."/>
        </authorList>
    </citation>
    <scope>NUCLEOTIDE SEQUENCE [LARGE SCALE GENOMIC DNA]</scope>
    <source>
        <strain evidence="1">LP-2024</strain>
        <tissue evidence="1">Aerial parts of the thallus</tissue>
    </source>
</reference>
<dbReference type="Proteomes" id="UP001633002">
    <property type="component" value="Unassembled WGS sequence"/>
</dbReference>
<dbReference type="EMBL" id="JBJQOH010000006">
    <property type="protein sequence ID" value="KAL3683192.1"/>
    <property type="molecule type" value="Genomic_DNA"/>
</dbReference>